<protein>
    <submittedName>
        <fullName evidence="5">Lrp/AsnC family transcriptional regulator</fullName>
    </submittedName>
</protein>
<keyword evidence="3" id="KW-0804">Transcription</keyword>
<keyword evidence="1" id="KW-0805">Transcription regulation</keyword>
<sequence>MVSQVTDGVDEIDRAILKVLAQDPRTPYADIADRLVDEGYELSAEGVRNRVSKLLQKTSPFFLLEPEEHDWEILRLAVSVADASGARDDVMERIADMPFWLVCKGIGTYDVYAVATAASNADVDALVQQVKTMETVTNVEFSIETGRDTNVDDYLSPKSIEEET</sequence>
<dbReference type="Gene3D" id="1.10.10.10">
    <property type="entry name" value="Winged helix-like DNA-binding domain superfamily/Winged helix DNA-binding domain"/>
    <property type="match status" value="1"/>
</dbReference>
<feature type="domain" description="HTH asnC-type" evidence="4">
    <location>
        <begin position="10"/>
        <end position="54"/>
    </location>
</feature>
<keyword evidence="6" id="KW-1185">Reference proteome</keyword>
<name>A0A4S3TRN8_9EURY</name>
<dbReference type="InterPro" id="IPR050684">
    <property type="entry name" value="HTH-Siroheme_Decarb"/>
</dbReference>
<evidence type="ECO:0000313" key="5">
    <source>
        <dbReference type="EMBL" id="THE66330.1"/>
    </source>
</evidence>
<comment type="caution">
    <text evidence="5">The sequence shown here is derived from an EMBL/GenBank/DDBJ whole genome shotgun (WGS) entry which is preliminary data.</text>
</comment>
<evidence type="ECO:0000313" key="6">
    <source>
        <dbReference type="Proteomes" id="UP000318864"/>
    </source>
</evidence>
<dbReference type="InterPro" id="IPR019888">
    <property type="entry name" value="Tscrpt_reg_AsnC-like"/>
</dbReference>
<dbReference type="EMBL" id="RBZW01000011">
    <property type="protein sequence ID" value="THE66330.1"/>
    <property type="molecule type" value="Genomic_DNA"/>
</dbReference>
<dbReference type="PANTHER" id="PTHR43413:SF4">
    <property type="entry name" value="HTH-TYPE TRANSCRIPTIONAL REGULATOR LYSM"/>
    <property type="match status" value="1"/>
</dbReference>
<evidence type="ECO:0000259" key="4">
    <source>
        <dbReference type="Pfam" id="PF13404"/>
    </source>
</evidence>
<dbReference type="Pfam" id="PF13404">
    <property type="entry name" value="HTH_AsnC-type"/>
    <property type="match status" value="1"/>
</dbReference>
<dbReference type="OrthoDB" id="193419at2157"/>
<gene>
    <name evidence="5" type="ORF">D8Y22_03400</name>
</gene>
<organism evidence="5 6">
    <name type="scientific">Salinadaptatus halalkaliphilus</name>
    <dbReference type="NCBI Taxonomy" id="2419781"/>
    <lineage>
        <taxon>Archaea</taxon>
        <taxon>Methanobacteriati</taxon>
        <taxon>Methanobacteriota</taxon>
        <taxon>Stenosarchaea group</taxon>
        <taxon>Halobacteria</taxon>
        <taxon>Halobacteriales</taxon>
        <taxon>Natrialbaceae</taxon>
        <taxon>Salinadaptatus</taxon>
    </lineage>
</organism>
<dbReference type="SMART" id="SM00344">
    <property type="entry name" value="HTH_ASNC"/>
    <property type="match status" value="1"/>
</dbReference>
<accession>A0A4S3TRN8</accession>
<reference evidence="5 6" key="1">
    <citation type="submission" date="2018-10" db="EMBL/GenBank/DDBJ databases">
        <title>Natronolimnobius sp. XQ-INN 246 isolated from Inner Mongolia Autonomous Region of China.</title>
        <authorList>
            <person name="Xue Q."/>
        </authorList>
    </citation>
    <scope>NUCLEOTIDE SEQUENCE [LARGE SCALE GENOMIC DNA]</scope>
    <source>
        <strain evidence="5 6">XQ-INN 246</strain>
    </source>
</reference>
<keyword evidence="2" id="KW-0238">DNA-binding</keyword>
<proteinExistence type="predicted"/>
<dbReference type="PANTHER" id="PTHR43413">
    <property type="entry name" value="TRANSCRIPTIONAL REGULATOR, ASNC FAMILY"/>
    <property type="match status" value="1"/>
</dbReference>
<dbReference type="InterPro" id="IPR000485">
    <property type="entry name" value="AsnC-type_HTH_dom"/>
</dbReference>
<dbReference type="GO" id="GO:0043565">
    <property type="term" value="F:sequence-specific DNA binding"/>
    <property type="evidence" value="ECO:0007669"/>
    <property type="project" value="InterPro"/>
</dbReference>
<dbReference type="Proteomes" id="UP000318864">
    <property type="component" value="Unassembled WGS sequence"/>
</dbReference>
<dbReference type="RefSeq" id="WP_141463311.1">
    <property type="nucleotide sequence ID" value="NZ_RBZW01000011.1"/>
</dbReference>
<evidence type="ECO:0000256" key="3">
    <source>
        <dbReference type="ARBA" id="ARBA00023163"/>
    </source>
</evidence>
<evidence type="ECO:0000256" key="1">
    <source>
        <dbReference type="ARBA" id="ARBA00023015"/>
    </source>
</evidence>
<dbReference type="AlphaFoldDB" id="A0A4S3TRN8"/>
<dbReference type="InterPro" id="IPR036388">
    <property type="entry name" value="WH-like_DNA-bd_sf"/>
</dbReference>
<evidence type="ECO:0000256" key="2">
    <source>
        <dbReference type="ARBA" id="ARBA00023125"/>
    </source>
</evidence>